<organism evidence="6 7">
    <name type="scientific">Schleiferilactobacillus harbinensis DSM 16991</name>
    <dbReference type="NCBI Taxonomy" id="1122147"/>
    <lineage>
        <taxon>Bacteria</taxon>
        <taxon>Bacillati</taxon>
        <taxon>Bacillota</taxon>
        <taxon>Bacilli</taxon>
        <taxon>Lactobacillales</taxon>
        <taxon>Lactobacillaceae</taxon>
        <taxon>Schleiferilactobacillus</taxon>
    </lineage>
</organism>
<sequence length="165" mass="18324">MMKVVGVMAYDPQFMALAAKQADLNNTLHEGGPFGCLIVKNGKIVAQGHNQVLFQHDPTAHGEIVAIRRACDILDTYDLTGCELYTSAYPCPMCLGAIIWANIKTVYYGNAPEDAAKIGFRDNFMYQYLAGDRQDPTVLTIEQHDRDKTMPAFDHFAADQSAQLY</sequence>
<dbReference type="InterPro" id="IPR016192">
    <property type="entry name" value="APOBEC/CMP_deaminase_Zn-bd"/>
</dbReference>
<dbReference type="PROSITE" id="PS51747">
    <property type="entry name" value="CYT_DCMP_DEAMINASES_2"/>
    <property type="match status" value="1"/>
</dbReference>
<dbReference type="Gene3D" id="3.40.140.10">
    <property type="entry name" value="Cytidine Deaminase, domain 2"/>
    <property type="match status" value="1"/>
</dbReference>
<evidence type="ECO:0000313" key="7">
    <source>
        <dbReference type="Proteomes" id="UP000050949"/>
    </source>
</evidence>
<dbReference type="PANTHER" id="PTHR11079:SF161">
    <property type="entry name" value="CMP_DCMP-TYPE DEAMINASE DOMAIN-CONTAINING PROTEIN"/>
    <property type="match status" value="1"/>
</dbReference>
<dbReference type="GO" id="GO:0006152">
    <property type="term" value="P:purine nucleoside catabolic process"/>
    <property type="evidence" value="ECO:0007669"/>
    <property type="project" value="TreeGrafter"/>
</dbReference>
<dbReference type="Proteomes" id="UP000050949">
    <property type="component" value="Unassembled WGS sequence"/>
</dbReference>
<evidence type="ECO:0000259" key="5">
    <source>
        <dbReference type="PROSITE" id="PS51747"/>
    </source>
</evidence>
<dbReference type="SUPFAM" id="SSF53927">
    <property type="entry name" value="Cytidine deaminase-like"/>
    <property type="match status" value="1"/>
</dbReference>
<evidence type="ECO:0000256" key="3">
    <source>
        <dbReference type="ARBA" id="ARBA00022801"/>
    </source>
</evidence>
<dbReference type="EMBL" id="AZFW01000032">
    <property type="protein sequence ID" value="KRM28556.1"/>
    <property type="molecule type" value="Genomic_DNA"/>
</dbReference>
<evidence type="ECO:0000313" key="6">
    <source>
        <dbReference type="EMBL" id="KRM28556.1"/>
    </source>
</evidence>
<dbReference type="GO" id="GO:0047974">
    <property type="term" value="F:guanosine deaminase activity"/>
    <property type="evidence" value="ECO:0007669"/>
    <property type="project" value="TreeGrafter"/>
</dbReference>
<name>A0A0R1XPN3_9LACO</name>
<keyword evidence="2" id="KW-0479">Metal-binding</keyword>
<evidence type="ECO:0000256" key="2">
    <source>
        <dbReference type="ARBA" id="ARBA00022723"/>
    </source>
</evidence>
<feature type="domain" description="CMP/dCMP-type deaminase" evidence="5">
    <location>
        <begin position="9"/>
        <end position="123"/>
    </location>
</feature>
<keyword evidence="4" id="KW-0862">Zinc</keyword>
<dbReference type="PROSITE" id="PS00903">
    <property type="entry name" value="CYT_DCMP_DEAMINASES_1"/>
    <property type="match status" value="1"/>
</dbReference>
<comment type="caution">
    <text evidence="6">The sequence shown here is derived from an EMBL/GenBank/DDBJ whole genome shotgun (WGS) entry which is preliminary data.</text>
</comment>
<accession>A0A0R1XPN3</accession>
<protein>
    <submittedName>
        <fullName evidence="6">Guanine deaminase</fullName>
    </submittedName>
</protein>
<gene>
    <name evidence="6" type="ORF">FC91_GL002021</name>
</gene>
<dbReference type="FunFam" id="3.40.140.10:FF:000011">
    <property type="entry name" value="tRNA-specific adenosine deaminase"/>
    <property type="match status" value="1"/>
</dbReference>
<dbReference type="PANTHER" id="PTHR11079">
    <property type="entry name" value="CYTOSINE DEAMINASE FAMILY MEMBER"/>
    <property type="match status" value="1"/>
</dbReference>
<dbReference type="InterPro" id="IPR016193">
    <property type="entry name" value="Cytidine_deaminase-like"/>
</dbReference>
<keyword evidence="3" id="KW-0378">Hydrolase</keyword>
<dbReference type="AlphaFoldDB" id="A0A0R1XPN3"/>
<proteinExistence type="inferred from homology"/>
<dbReference type="CDD" id="cd01285">
    <property type="entry name" value="nucleoside_deaminase"/>
    <property type="match status" value="1"/>
</dbReference>
<dbReference type="eggNOG" id="COG0590">
    <property type="taxonomic scope" value="Bacteria"/>
</dbReference>
<dbReference type="GO" id="GO:0008270">
    <property type="term" value="F:zinc ion binding"/>
    <property type="evidence" value="ECO:0007669"/>
    <property type="project" value="InterPro"/>
</dbReference>
<reference evidence="6 7" key="1">
    <citation type="journal article" date="2015" name="Genome Announc.">
        <title>Expanding the biotechnology potential of lactobacilli through comparative genomics of 213 strains and associated genera.</title>
        <authorList>
            <person name="Sun Z."/>
            <person name="Harris H.M."/>
            <person name="McCann A."/>
            <person name="Guo C."/>
            <person name="Argimon S."/>
            <person name="Zhang W."/>
            <person name="Yang X."/>
            <person name="Jeffery I.B."/>
            <person name="Cooney J.C."/>
            <person name="Kagawa T.F."/>
            <person name="Liu W."/>
            <person name="Song Y."/>
            <person name="Salvetti E."/>
            <person name="Wrobel A."/>
            <person name="Rasinkangas P."/>
            <person name="Parkhill J."/>
            <person name="Rea M.C."/>
            <person name="O'Sullivan O."/>
            <person name="Ritari J."/>
            <person name="Douillard F.P."/>
            <person name="Paul Ross R."/>
            <person name="Yang R."/>
            <person name="Briner A.E."/>
            <person name="Felis G.E."/>
            <person name="de Vos W.M."/>
            <person name="Barrangou R."/>
            <person name="Klaenhammer T.R."/>
            <person name="Caufield P.W."/>
            <person name="Cui Y."/>
            <person name="Zhang H."/>
            <person name="O'Toole P.W."/>
        </authorList>
    </citation>
    <scope>NUCLEOTIDE SEQUENCE [LARGE SCALE GENOMIC DNA]</scope>
    <source>
        <strain evidence="6 7">DSM 16991</strain>
    </source>
</reference>
<evidence type="ECO:0000256" key="1">
    <source>
        <dbReference type="ARBA" id="ARBA00006576"/>
    </source>
</evidence>
<dbReference type="InterPro" id="IPR002125">
    <property type="entry name" value="CMP_dCMP_dom"/>
</dbReference>
<comment type="similarity">
    <text evidence="1">Belongs to the cytidine and deoxycytidylate deaminase family.</text>
</comment>
<dbReference type="PATRIC" id="fig|1122147.4.peg.2090"/>
<evidence type="ECO:0000256" key="4">
    <source>
        <dbReference type="ARBA" id="ARBA00022833"/>
    </source>
</evidence>
<dbReference type="Pfam" id="PF00383">
    <property type="entry name" value="dCMP_cyt_deam_1"/>
    <property type="match status" value="1"/>
</dbReference>